<evidence type="ECO:0000313" key="1">
    <source>
        <dbReference type="EMBL" id="TFK66063.1"/>
    </source>
</evidence>
<evidence type="ECO:0000313" key="2">
    <source>
        <dbReference type="Proteomes" id="UP000308600"/>
    </source>
</evidence>
<dbReference type="Proteomes" id="UP000308600">
    <property type="component" value="Unassembled WGS sequence"/>
</dbReference>
<keyword evidence="2" id="KW-1185">Reference proteome</keyword>
<gene>
    <name evidence="1" type="ORF">BDN72DRAFT_161976</name>
</gene>
<organism evidence="1 2">
    <name type="scientific">Pluteus cervinus</name>
    <dbReference type="NCBI Taxonomy" id="181527"/>
    <lineage>
        <taxon>Eukaryota</taxon>
        <taxon>Fungi</taxon>
        <taxon>Dikarya</taxon>
        <taxon>Basidiomycota</taxon>
        <taxon>Agaricomycotina</taxon>
        <taxon>Agaricomycetes</taxon>
        <taxon>Agaricomycetidae</taxon>
        <taxon>Agaricales</taxon>
        <taxon>Pluteineae</taxon>
        <taxon>Pluteaceae</taxon>
        <taxon>Pluteus</taxon>
    </lineage>
</organism>
<dbReference type="EMBL" id="ML208416">
    <property type="protein sequence ID" value="TFK66063.1"/>
    <property type="molecule type" value="Genomic_DNA"/>
</dbReference>
<reference evidence="1 2" key="1">
    <citation type="journal article" date="2019" name="Nat. Ecol. Evol.">
        <title>Megaphylogeny resolves global patterns of mushroom evolution.</title>
        <authorList>
            <person name="Varga T."/>
            <person name="Krizsan K."/>
            <person name="Foldi C."/>
            <person name="Dima B."/>
            <person name="Sanchez-Garcia M."/>
            <person name="Sanchez-Ramirez S."/>
            <person name="Szollosi G.J."/>
            <person name="Szarkandi J.G."/>
            <person name="Papp V."/>
            <person name="Albert L."/>
            <person name="Andreopoulos W."/>
            <person name="Angelini C."/>
            <person name="Antonin V."/>
            <person name="Barry K.W."/>
            <person name="Bougher N.L."/>
            <person name="Buchanan P."/>
            <person name="Buyck B."/>
            <person name="Bense V."/>
            <person name="Catcheside P."/>
            <person name="Chovatia M."/>
            <person name="Cooper J."/>
            <person name="Damon W."/>
            <person name="Desjardin D."/>
            <person name="Finy P."/>
            <person name="Geml J."/>
            <person name="Haridas S."/>
            <person name="Hughes K."/>
            <person name="Justo A."/>
            <person name="Karasinski D."/>
            <person name="Kautmanova I."/>
            <person name="Kiss B."/>
            <person name="Kocsube S."/>
            <person name="Kotiranta H."/>
            <person name="LaButti K.M."/>
            <person name="Lechner B.E."/>
            <person name="Liimatainen K."/>
            <person name="Lipzen A."/>
            <person name="Lukacs Z."/>
            <person name="Mihaltcheva S."/>
            <person name="Morgado L.N."/>
            <person name="Niskanen T."/>
            <person name="Noordeloos M.E."/>
            <person name="Ohm R.A."/>
            <person name="Ortiz-Santana B."/>
            <person name="Ovrebo C."/>
            <person name="Racz N."/>
            <person name="Riley R."/>
            <person name="Savchenko A."/>
            <person name="Shiryaev A."/>
            <person name="Soop K."/>
            <person name="Spirin V."/>
            <person name="Szebenyi C."/>
            <person name="Tomsovsky M."/>
            <person name="Tulloss R.E."/>
            <person name="Uehling J."/>
            <person name="Grigoriev I.V."/>
            <person name="Vagvolgyi C."/>
            <person name="Papp T."/>
            <person name="Martin F.M."/>
            <person name="Miettinen O."/>
            <person name="Hibbett D.S."/>
            <person name="Nagy L.G."/>
        </authorList>
    </citation>
    <scope>NUCLEOTIDE SEQUENCE [LARGE SCALE GENOMIC DNA]</scope>
    <source>
        <strain evidence="1 2">NL-1719</strain>
    </source>
</reference>
<protein>
    <submittedName>
        <fullName evidence="1">NAD(P)-binding protein</fullName>
    </submittedName>
</protein>
<accession>A0ACD3AJH2</accession>
<sequence>MTYPFTTMSLLVLTAKDVEKLIASFDPEELVELMKQVFITLSSQTKDDPQPKIYQPQRLLVPTANHTALFMPARWADSTVGGTSIKTVCVPRSKEDSRGIPGSTLVLDEETGVVKAVVNARSLTALRNAAGSLLSTKLVGLKLPQRIVAFGAGKQIEAHLDLHVRSYPSIRHCTIVNRRANERVDKLVQLLRIRFSGVTFDSVVNDAEKEDSNSDREVVKDTLSKAGIVICATPSTMPLFPSSWIPNGTHVILIGSYTPQMQEVDRDLIWRAIPSSTTNSRSQRQVLLVDSTEACAKEAGELIRGGISVEQVVEIGEYASQHVVPDERSVDVKGGNDGPVTVFKSVGVGVQDVAIACAVVRRAEALGVGTTIEGYDEV</sequence>
<name>A0ACD3AJH2_9AGAR</name>
<proteinExistence type="predicted"/>